<proteinExistence type="predicted"/>
<dbReference type="Proteomes" id="UP000286415">
    <property type="component" value="Unassembled WGS sequence"/>
</dbReference>
<evidence type="ECO:0000313" key="1">
    <source>
        <dbReference type="EMBL" id="KAG5451478.1"/>
    </source>
</evidence>
<dbReference type="InParanoid" id="A0A419PY24"/>
<name>A0A419PY24_CLOSI</name>
<reference evidence="1 2" key="1">
    <citation type="journal article" date="2018" name="Biotechnol. Adv.">
        <title>Improved genomic resources and new bioinformatic workflow for the carcinogenic parasite Clonorchis sinensis: Biotechnological implications.</title>
        <authorList>
            <person name="Wang D."/>
            <person name="Korhonen P.K."/>
            <person name="Gasser R.B."/>
            <person name="Young N.D."/>
        </authorList>
    </citation>
    <scope>NUCLEOTIDE SEQUENCE [LARGE SCALE GENOMIC DNA]</scope>
    <source>
        <strain evidence="1">Cs-k2</strain>
    </source>
</reference>
<evidence type="ECO:0000313" key="2">
    <source>
        <dbReference type="Proteomes" id="UP000286415"/>
    </source>
</evidence>
<accession>A0A419PY24</accession>
<dbReference type="EMBL" id="NIRI02000042">
    <property type="protein sequence ID" value="KAG5451478.1"/>
    <property type="molecule type" value="Genomic_DNA"/>
</dbReference>
<organism evidence="1 2">
    <name type="scientific">Clonorchis sinensis</name>
    <name type="common">Chinese liver fluke</name>
    <dbReference type="NCBI Taxonomy" id="79923"/>
    <lineage>
        <taxon>Eukaryota</taxon>
        <taxon>Metazoa</taxon>
        <taxon>Spiralia</taxon>
        <taxon>Lophotrochozoa</taxon>
        <taxon>Platyhelminthes</taxon>
        <taxon>Trematoda</taxon>
        <taxon>Digenea</taxon>
        <taxon>Opisthorchiida</taxon>
        <taxon>Opisthorchiata</taxon>
        <taxon>Opisthorchiidae</taxon>
        <taxon>Clonorchis</taxon>
    </lineage>
</organism>
<keyword evidence="2" id="KW-1185">Reference proteome</keyword>
<gene>
    <name evidence="1" type="ORF">CSKR_107609</name>
</gene>
<protein>
    <submittedName>
        <fullName evidence="1">Uncharacterized protein</fullName>
    </submittedName>
</protein>
<dbReference type="AlphaFoldDB" id="A0A419PY24"/>
<comment type="caution">
    <text evidence="1">The sequence shown here is derived from an EMBL/GenBank/DDBJ whole genome shotgun (WGS) entry which is preliminary data.</text>
</comment>
<reference evidence="1 2" key="2">
    <citation type="journal article" date="2021" name="Genomics">
        <title>High-quality reference genome for Clonorchis sinensis.</title>
        <authorList>
            <person name="Young N.D."/>
            <person name="Stroehlein A.J."/>
            <person name="Kinkar L."/>
            <person name="Wang T."/>
            <person name="Sohn W.M."/>
            <person name="Chang B.C.H."/>
            <person name="Kaur P."/>
            <person name="Weisz D."/>
            <person name="Dudchenko O."/>
            <person name="Aiden E.L."/>
            <person name="Korhonen P.K."/>
            <person name="Gasser R.B."/>
        </authorList>
    </citation>
    <scope>NUCLEOTIDE SEQUENCE [LARGE SCALE GENOMIC DNA]</scope>
    <source>
        <strain evidence="1">Cs-k2</strain>
    </source>
</reference>
<sequence>MIELSTEPDGKSSVDAFQVPPVPLSESRSSDLYRKKKPGSSNMSYAAKLCARARSMEALHSTAAAGGSTLRLRYQSNSSILGELALKTNELAELLLDQRLISHISKKTM</sequence>